<accession>A0A1J9Q901</accession>
<evidence type="ECO:0000256" key="1">
    <source>
        <dbReference type="SAM" id="MobiDB-lite"/>
    </source>
</evidence>
<gene>
    <name evidence="2" type="ORF">ACJ73_04097</name>
</gene>
<dbReference type="EMBL" id="LGTZ01000542">
    <property type="protein sequence ID" value="OJD24538.1"/>
    <property type="molecule type" value="Genomic_DNA"/>
</dbReference>
<comment type="caution">
    <text evidence="2">The sequence shown here is derived from an EMBL/GenBank/DDBJ whole genome shotgun (WGS) entry which is preliminary data.</text>
</comment>
<evidence type="ECO:0000313" key="3">
    <source>
        <dbReference type="Proteomes" id="UP000242791"/>
    </source>
</evidence>
<dbReference type="Proteomes" id="UP000242791">
    <property type="component" value="Unassembled WGS sequence"/>
</dbReference>
<name>A0A1J9Q901_9EURO</name>
<protein>
    <submittedName>
        <fullName evidence="2">Uncharacterized protein</fullName>
    </submittedName>
</protein>
<keyword evidence="3" id="KW-1185">Reference proteome</keyword>
<organism evidence="2 3">
    <name type="scientific">Blastomyces percursus</name>
    <dbReference type="NCBI Taxonomy" id="1658174"/>
    <lineage>
        <taxon>Eukaryota</taxon>
        <taxon>Fungi</taxon>
        <taxon>Dikarya</taxon>
        <taxon>Ascomycota</taxon>
        <taxon>Pezizomycotina</taxon>
        <taxon>Eurotiomycetes</taxon>
        <taxon>Eurotiomycetidae</taxon>
        <taxon>Onygenales</taxon>
        <taxon>Ajellomycetaceae</taxon>
        <taxon>Blastomyces</taxon>
    </lineage>
</organism>
<evidence type="ECO:0000313" key="2">
    <source>
        <dbReference type="EMBL" id="OJD24538.1"/>
    </source>
</evidence>
<feature type="region of interest" description="Disordered" evidence="1">
    <location>
        <begin position="112"/>
        <end position="131"/>
    </location>
</feature>
<reference evidence="2 3" key="1">
    <citation type="submission" date="2015-08" db="EMBL/GenBank/DDBJ databases">
        <title>Emmonsia species relationships and genome sequence.</title>
        <authorList>
            <person name="Cuomo C.A."/>
            <person name="Schwartz I.S."/>
            <person name="Kenyon C."/>
            <person name="De Hoog G.S."/>
            <person name="Govender N.P."/>
            <person name="Botha A."/>
            <person name="Moreno L."/>
            <person name="De Vries M."/>
            <person name="Munoz J.F."/>
            <person name="Stielow J.B."/>
        </authorList>
    </citation>
    <scope>NUCLEOTIDE SEQUENCE [LARGE SCALE GENOMIC DNA]</scope>
    <source>
        <strain evidence="2 3">EI222</strain>
    </source>
</reference>
<feature type="compositionally biased region" description="Basic and acidic residues" evidence="1">
    <location>
        <begin position="120"/>
        <end position="131"/>
    </location>
</feature>
<proteinExistence type="predicted"/>
<dbReference type="AlphaFoldDB" id="A0A1J9Q901"/>
<sequence length="131" mass="13929">MTTGSAAPSSRTIIMFEVSIACLPATCNDVSPTVRCLLTAIAVHQLPTQPILFQTFARGKPNATILLPERIVGSAPVGLKETELSVPREARFSAARGNPLLASPAMRFVSTLRNSAGGNGKERKGMPQLER</sequence>
<dbReference type="VEuPathDB" id="FungiDB:ACJ73_04097"/>